<feature type="region of interest" description="Disordered" evidence="1">
    <location>
        <begin position="1"/>
        <end position="26"/>
    </location>
</feature>
<evidence type="ECO:0000313" key="3">
    <source>
        <dbReference type="Proteomes" id="UP000637578"/>
    </source>
</evidence>
<protein>
    <submittedName>
        <fullName evidence="2">Uncharacterized protein</fullName>
    </submittedName>
</protein>
<reference evidence="2" key="2">
    <citation type="submission" date="2020-09" db="EMBL/GenBank/DDBJ databases">
        <authorList>
            <person name="Sun Q."/>
            <person name="Zhou Y."/>
        </authorList>
    </citation>
    <scope>NUCLEOTIDE SEQUENCE</scope>
    <source>
        <strain evidence="2">CGMCC 4.5737</strain>
    </source>
</reference>
<name>A0A8J3FUV8_9PSEU</name>
<comment type="caution">
    <text evidence="2">The sequence shown here is derived from an EMBL/GenBank/DDBJ whole genome shotgun (WGS) entry which is preliminary data.</text>
</comment>
<reference evidence="2" key="1">
    <citation type="journal article" date="2014" name="Int. J. Syst. Evol. Microbiol.">
        <title>Complete genome sequence of Corynebacterium casei LMG S-19264T (=DSM 44701T), isolated from a smear-ripened cheese.</title>
        <authorList>
            <consortium name="US DOE Joint Genome Institute (JGI-PGF)"/>
            <person name="Walter F."/>
            <person name="Albersmeier A."/>
            <person name="Kalinowski J."/>
            <person name="Ruckert C."/>
        </authorList>
    </citation>
    <scope>NUCLEOTIDE SEQUENCE</scope>
    <source>
        <strain evidence="2">CGMCC 4.5737</strain>
    </source>
</reference>
<dbReference type="Proteomes" id="UP000637578">
    <property type="component" value="Unassembled WGS sequence"/>
</dbReference>
<gene>
    <name evidence="2" type="ORF">GCM10012275_36590</name>
</gene>
<sequence length="66" mass="6773">MTAAPNHQDGASRIGTPDTRPSTRPPIGGVGWCARLAVAMGKAYSARCGVMVTRGVVLPGSVRVLP</sequence>
<evidence type="ECO:0000256" key="1">
    <source>
        <dbReference type="SAM" id="MobiDB-lite"/>
    </source>
</evidence>
<proteinExistence type="predicted"/>
<evidence type="ECO:0000313" key="2">
    <source>
        <dbReference type="EMBL" id="GGM62550.1"/>
    </source>
</evidence>
<keyword evidence="3" id="KW-1185">Reference proteome</keyword>
<organism evidence="2 3">
    <name type="scientific">Longimycelium tulufanense</name>
    <dbReference type="NCBI Taxonomy" id="907463"/>
    <lineage>
        <taxon>Bacteria</taxon>
        <taxon>Bacillati</taxon>
        <taxon>Actinomycetota</taxon>
        <taxon>Actinomycetes</taxon>
        <taxon>Pseudonocardiales</taxon>
        <taxon>Pseudonocardiaceae</taxon>
        <taxon>Longimycelium</taxon>
    </lineage>
</organism>
<dbReference type="AlphaFoldDB" id="A0A8J3FUV8"/>
<dbReference type="EMBL" id="BMMK01000017">
    <property type="protein sequence ID" value="GGM62550.1"/>
    <property type="molecule type" value="Genomic_DNA"/>
</dbReference>
<accession>A0A8J3FUV8</accession>